<organism evidence="3">
    <name type="scientific">Arion vulgaris</name>
    <dbReference type="NCBI Taxonomy" id="1028688"/>
    <lineage>
        <taxon>Eukaryota</taxon>
        <taxon>Metazoa</taxon>
        <taxon>Spiralia</taxon>
        <taxon>Lophotrochozoa</taxon>
        <taxon>Mollusca</taxon>
        <taxon>Gastropoda</taxon>
        <taxon>Heterobranchia</taxon>
        <taxon>Euthyneura</taxon>
        <taxon>Panpulmonata</taxon>
        <taxon>Eupulmonata</taxon>
        <taxon>Stylommatophora</taxon>
        <taxon>Helicina</taxon>
        <taxon>Arionoidea</taxon>
        <taxon>Arionidae</taxon>
        <taxon>Arion</taxon>
    </lineage>
</organism>
<evidence type="ECO:0000256" key="2">
    <source>
        <dbReference type="SAM" id="Phobius"/>
    </source>
</evidence>
<name>A0A0B6Y276_9EUPU</name>
<dbReference type="AlphaFoldDB" id="A0A0B6Y276"/>
<keyword evidence="2" id="KW-0472">Membrane</keyword>
<evidence type="ECO:0000313" key="3">
    <source>
        <dbReference type="EMBL" id="CEK49630.1"/>
    </source>
</evidence>
<accession>A0A0B6Y276</accession>
<dbReference type="EMBL" id="HACG01002765">
    <property type="protein sequence ID" value="CEK49630.1"/>
    <property type="molecule type" value="Transcribed_RNA"/>
</dbReference>
<reference evidence="3" key="1">
    <citation type="submission" date="2014-12" db="EMBL/GenBank/DDBJ databases">
        <title>Insight into the proteome of Arion vulgaris.</title>
        <authorList>
            <person name="Aradska J."/>
            <person name="Bulat T."/>
            <person name="Smidak R."/>
            <person name="Sarate P."/>
            <person name="Gangsoo J."/>
            <person name="Sialana F."/>
            <person name="Bilban M."/>
            <person name="Lubec G."/>
        </authorList>
    </citation>
    <scope>NUCLEOTIDE SEQUENCE</scope>
    <source>
        <tissue evidence="3">Skin</tissue>
    </source>
</reference>
<proteinExistence type="predicted"/>
<feature type="compositionally biased region" description="Polar residues" evidence="1">
    <location>
        <begin position="37"/>
        <end position="46"/>
    </location>
</feature>
<gene>
    <name evidence="3" type="primary">ORF8371</name>
</gene>
<keyword evidence="2" id="KW-0812">Transmembrane</keyword>
<keyword evidence="2" id="KW-1133">Transmembrane helix</keyword>
<feature type="region of interest" description="Disordered" evidence="1">
    <location>
        <begin position="31"/>
        <end position="68"/>
    </location>
</feature>
<sequence length="141" mass="15278">GGIVAGILVIATVVVIVFVLRRKGILGKGDETKDSNTKLFNKSSNDPKAKKTNARGNPANSGAGERPESDVVVIDNSGIYNMEPDTVVFDNSDIYNMNRKSDEVVIDNSDIYNMGRADLVIKTKGTDTELRNYSDIVPTIT</sequence>
<feature type="non-terminal residue" evidence="3">
    <location>
        <position position="141"/>
    </location>
</feature>
<protein>
    <submittedName>
        <fullName evidence="3">Uncharacterized protein</fullName>
    </submittedName>
</protein>
<evidence type="ECO:0000256" key="1">
    <source>
        <dbReference type="SAM" id="MobiDB-lite"/>
    </source>
</evidence>
<feature type="transmembrane region" description="Helical" evidence="2">
    <location>
        <begin position="6"/>
        <end position="21"/>
    </location>
</feature>
<feature type="non-terminal residue" evidence="3">
    <location>
        <position position="1"/>
    </location>
</feature>